<sequence>MWKTTPFIPINKKDKDVINGDDLRAMRVNAGISQDAMAKKLRCDRKTIINYEFGVSDIRSKQLFLWFLYCKIDVGALLNEIKQIHNLTNSKEKPSLQDEEP</sequence>
<dbReference type="Gene3D" id="1.10.260.40">
    <property type="entry name" value="lambda repressor-like DNA-binding domains"/>
    <property type="match status" value="1"/>
</dbReference>
<dbReference type="EMBL" id="AQGV01000014">
    <property type="protein sequence ID" value="MBE0369898.1"/>
    <property type="molecule type" value="Genomic_DNA"/>
</dbReference>
<dbReference type="InterPro" id="IPR010982">
    <property type="entry name" value="Lambda_DNA-bd_dom_sf"/>
</dbReference>
<comment type="caution">
    <text evidence="2">The sequence shown here is derived from an EMBL/GenBank/DDBJ whole genome shotgun (WGS) entry which is preliminary data.</text>
</comment>
<evidence type="ECO:0000313" key="2">
    <source>
        <dbReference type="EMBL" id="MBE0369898.1"/>
    </source>
</evidence>
<dbReference type="PROSITE" id="PS50943">
    <property type="entry name" value="HTH_CROC1"/>
    <property type="match status" value="1"/>
</dbReference>
<dbReference type="Pfam" id="PF01381">
    <property type="entry name" value="HTH_3"/>
    <property type="match status" value="1"/>
</dbReference>
<feature type="domain" description="HTH cro/C1-type" evidence="1">
    <location>
        <begin position="23"/>
        <end position="77"/>
    </location>
</feature>
<organism evidence="2 3">
    <name type="scientific">Pseudoalteromonas aurantia 208</name>
    <dbReference type="NCBI Taxonomy" id="1314867"/>
    <lineage>
        <taxon>Bacteria</taxon>
        <taxon>Pseudomonadati</taxon>
        <taxon>Pseudomonadota</taxon>
        <taxon>Gammaproteobacteria</taxon>
        <taxon>Alteromonadales</taxon>
        <taxon>Pseudoalteromonadaceae</taxon>
        <taxon>Pseudoalteromonas</taxon>
    </lineage>
</organism>
<dbReference type="InterPro" id="IPR001387">
    <property type="entry name" value="Cro/C1-type_HTH"/>
</dbReference>
<dbReference type="CDD" id="cd00093">
    <property type="entry name" value="HTH_XRE"/>
    <property type="match status" value="1"/>
</dbReference>
<proteinExistence type="predicted"/>
<name>A0ABR9EFW5_9GAMM</name>
<reference evidence="2 3" key="1">
    <citation type="submission" date="2015-03" db="EMBL/GenBank/DDBJ databases">
        <title>Genome sequence of Pseudoalteromonas aurantia.</title>
        <authorList>
            <person name="Xie B.-B."/>
            <person name="Rong J.-C."/>
            <person name="Qin Q.-L."/>
            <person name="Zhang Y.-Z."/>
        </authorList>
    </citation>
    <scope>NUCLEOTIDE SEQUENCE [LARGE SCALE GENOMIC DNA]</scope>
    <source>
        <strain evidence="2 3">208</strain>
    </source>
</reference>
<keyword evidence="3" id="KW-1185">Reference proteome</keyword>
<dbReference type="SMART" id="SM00530">
    <property type="entry name" value="HTH_XRE"/>
    <property type="match status" value="1"/>
</dbReference>
<dbReference type="SUPFAM" id="SSF47413">
    <property type="entry name" value="lambda repressor-like DNA-binding domains"/>
    <property type="match status" value="1"/>
</dbReference>
<protein>
    <recommendedName>
        <fullName evidence="1">HTH cro/C1-type domain-containing protein</fullName>
    </recommendedName>
</protein>
<evidence type="ECO:0000259" key="1">
    <source>
        <dbReference type="PROSITE" id="PS50943"/>
    </source>
</evidence>
<dbReference type="Proteomes" id="UP000615755">
    <property type="component" value="Unassembled WGS sequence"/>
</dbReference>
<gene>
    <name evidence="2" type="ORF">PAUR_a4494</name>
</gene>
<accession>A0ABR9EFW5</accession>
<evidence type="ECO:0000313" key="3">
    <source>
        <dbReference type="Proteomes" id="UP000615755"/>
    </source>
</evidence>